<gene>
    <name evidence="9" type="ORF">BEP19_05935</name>
</gene>
<dbReference type="Proteomes" id="UP000284219">
    <property type="component" value="Unassembled WGS sequence"/>
</dbReference>
<keyword evidence="3 8" id="KW-0813">Transport</keyword>
<dbReference type="GO" id="GO:0015129">
    <property type="term" value="F:lactate transmembrane transporter activity"/>
    <property type="evidence" value="ECO:0007669"/>
    <property type="project" value="UniProtKB-UniRule"/>
</dbReference>
<evidence type="ECO:0000256" key="8">
    <source>
        <dbReference type="RuleBase" id="RU365092"/>
    </source>
</evidence>
<organism evidence="9 10">
    <name type="scientific">Ammoniphilus oxalaticus</name>
    <dbReference type="NCBI Taxonomy" id="66863"/>
    <lineage>
        <taxon>Bacteria</taxon>
        <taxon>Bacillati</taxon>
        <taxon>Bacillota</taxon>
        <taxon>Bacilli</taxon>
        <taxon>Bacillales</taxon>
        <taxon>Paenibacillaceae</taxon>
        <taxon>Aneurinibacillus group</taxon>
        <taxon>Ammoniphilus</taxon>
    </lineage>
</organism>
<evidence type="ECO:0000256" key="6">
    <source>
        <dbReference type="ARBA" id="ARBA00022989"/>
    </source>
</evidence>
<evidence type="ECO:0000256" key="5">
    <source>
        <dbReference type="ARBA" id="ARBA00022692"/>
    </source>
</evidence>
<feature type="transmembrane region" description="Helical" evidence="8">
    <location>
        <begin position="460"/>
        <end position="481"/>
    </location>
</feature>
<dbReference type="Pfam" id="PF02652">
    <property type="entry name" value="Lactate_perm"/>
    <property type="match status" value="1"/>
</dbReference>
<evidence type="ECO:0000256" key="2">
    <source>
        <dbReference type="ARBA" id="ARBA00010100"/>
    </source>
</evidence>
<keyword evidence="10" id="KW-1185">Reference proteome</keyword>
<name>A0A419SJ44_9BACL</name>
<reference evidence="9 10" key="1">
    <citation type="submission" date="2016-08" db="EMBL/GenBank/DDBJ databases">
        <title>Novel Firmicute Genomes.</title>
        <authorList>
            <person name="Poppleton D.I."/>
            <person name="Gribaldo S."/>
        </authorList>
    </citation>
    <scope>NUCLEOTIDE SEQUENCE [LARGE SCALE GENOMIC DNA]</scope>
    <source>
        <strain evidence="9 10">RAOx-1</strain>
    </source>
</reference>
<feature type="transmembrane region" description="Helical" evidence="8">
    <location>
        <begin position="346"/>
        <end position="368"/>
    </location>
</feature>
<feature type="transmembrane region" description="Helical" evidence="8">
    <location>
        <begin position="246"/>
        <end position="265"/>
    </location>
</feature>
<dbReference type="PANTHER" id="PTHR30003:SF0">
    <property type="entry name" value="GLYCOLATE PERMEASE GLCA-RELATED"/>
    <property type="match status" value="1"/>
</dbReference>
<comment type="caution">
    <text evidence="9">The sequence shown here is derived from an EMBL/GenBank/DDBJ whole genome shotgun (WGS) entry which is preliminary data.</text>
</comment>
<sequence>MGIDMAQVGLPDLSVLTWILAALPVVLVLTLMMGFKMSGARAGVIAWLVAVAVAYFTFGGGIEVVANGTAKGLWTTIFVLFIIWASMYMYNIVDLTGSFKVIAATFTKLTNGNKMLQLLILGWAFPTFIQGVCGFGVPVAVATPLLIGLGFSPITSVITTLLGHSWGITFGSLGSSYSVLLSLSSVEAAPMAFWGSLFIAFGGFITGFCVLHNYGGFRAFKEGTVAVLFLSFVMGGALIATCLVSPNVGCFVAGGVGLIAGSFILPKFKAYRPAEDAAPMEEDPEIAGRSFVDAFSAYIILILVVFAIYLIGPIKNYLDQFQLGLPFTETTTAFGYMQESAEKYSALKILTTPGTLIVISCALAAAYYKSKGLLPQGAFRAAWKRTLGQSLGSTATIISMTMMAVLMTVGGLTTYLAYGIAVTTGELFPLLSPFIGILGGFVTSSGTSSNILFTGLQYEVATVLSISATIILSAQTAGASLSNSFSPGNAALGAGVSGLAGREGDILKVTVVYNILQGLLVGILAFILIKIGMGV</sequence>
<keyword evidence="4 8" id="KW-1003">Cell membrane</keyword>
<feature type="transmembrane region" description="Helical" evidence="8">
    <location>
        <begin position="223"/>
        <end position="240"/>
    </location>
</feature>
<comment type="function">
    <text evidence="8">Uptake of L-lactate across the membrane. Can also transport D-lactate and glycolate.</text>
</comment>
<proteinExistence type="inferred from homology"/>
<feature type="transmembrane region" description="Helical" evidence="8">
    <location>
        <begin position="15"/>
        <end position="32"/>
    </location>
</feature>
<feature type="transmembrane region" description="Helical" evidence="8">
    <location>
        <begin position="430"/>
        <end position="453"/>
    </location>
</feature>
<feature type="transmembrane region" description="Helical" evidence="8">
    <location>
        <begin position="389"/>
        <end position="418"/>
    </location>
</feature>
<feature type="transmembrane region" description="Helical" evidence="8">
    <location>
        <begin position="511"/>
        <end position="529"/>
    </location>
</feature>
<evidence type="ECO:0000256" key="3">
    <source>
        <dbReference type="ARBA" id="ARBA00022448"/>
    </source>
</evidence>
<feature type="transmembrane region" description="Helical" evidence="8">
    <location>
        <begin position="191"/>
        <end position="211"/>
    </location>
</feature>
<feature type="transmembrane region" description="Helical" evidence="8">
    <location>
        <begin position="286"/>
        <end position="311"/>
    </location>
</feature>
<dbReference type="AlphaFoldDB" id="A0A419SJ44"/>
<evidence type="ECO:0000313" key="9">
    <source>
        <dbReference type="EMBL" id="RKD23959.1"/>
    </source>
</evidence>
<feature type="transmembrane region" description="Helical" evidence="8">
    <location>
        <begin position="118"/>
        <end position="147"/>
    </location>
</feature>
<evidence type="ECO:0000256" key="4">
    <source>
        <dbReference type="ARBA" id="ARBA00022475"/>
    </source>
</evidence>
<dbReference type="RefSeq" id="WP_120189192.1">
    <property type="nucleotide sequence ID" value="NZ_MCHY01000008.1"/>
</dbReference>
<comment type="similarity">
    <text evidence="2 8">Belongs to the lactate permease family.</text>
</comment>
<dbReference type="GO" id="GO:0015295">
    <property type="term" value="F:solute:proton symporter activity"/>
    <property type="evidence" value="ECO:0007669"/>
    <property type="project" value="TreeGrafter"/>
</dbReference>
<dbReference type="OrthoDB" id="9761056at2"/>
<evidence type="ECO:0000256" key="1">
    <source>
        <dbReference type="ARBA" id="ARBA00004651"/>
    </source>
</evidence>
<keyword evidence="6 8" id="KW-1133">Transmembrane helix</keyword>
<feature type="transmembrane region" description="Helical" evidence="8">
    <location>
        <begin position="44"/>
        <end position="66"/>
    </location>
</feature>
<dbReference type="InterPro" id="IPR003804">
    <property type="entry name" value="Lactate_perm"/>
</dbReference>
<protein>
    <recommendedName>
        <fullName evidence="8">L-lactate permease</fullName>
    </recommendedName>
</protein>
<dbReference type="EMBL" id="MCHY01000008">
    <property type="protein sequence ID" value="RKD23959.1"/>
    <property type="molecule type" value="Genomic_DNA"/>
</dbReference>
<dbReference type="PANTHER" id="PTHR30003">
    <property type="entry name" value="L-LACTATE PERMEASE"/>
    <property type="match status" value="1"/>
</dbReference>
<evidence type="ECO:0000256" key="7">
    <source>
        <dbReference type="ARBA" id="ARBA00023136"/>
    </source>
</evidence>
<dbReference type="GO" id="GO:0005886">
    <property type="term" value="C:plasma membrane"/>
    <property type="evidence" value="ECO:0007669"/>
    <property type="project" value="UniProtKB-SubCell"/>
</dbReference>
<keyword evidence="7 8" id="KW-0472">Membrane</keyword>
<accession>A0A419SJ44</accession>
<evidence type="ECO:0000313" key="10">
    <source>
        <dbReference type="Proteomes" id="UP000284219"/>
    </source>
</evidence>
<keyword evidence="5 8" id="KW-0812">Transmembrane</keyword>
<comment type="subcellular location">
    <subcellularLocation>
        <location evidence="1 8">Cell membrane</location>
        <topology evidence="1 8">Multi-pass membrane protein</topology>
    </subcellularLocation>
</comment>
<feature type="transmembrane region" description="Helical" evidence="8">
    <location>
        <begin position="72"/>
        <end position="90"/>
    </location>
</feature>